<gene>
    <name evidence="2" type="ORF">GA0074694_3124</name>
</gene>
<accession>A0A1C6RWY5</accession>
<dbReference type="AlphaFoldDB" id="A0A1C6RWY5"/>
<organism evidence="2 3">
    <name type="scientific">Micromonospora inyonensis</name>
    <dbReference type="NCBI Taxonomy" id="47866"/>
    <lineage>
        <taxon>Bacteria</taxon>
        <taxon>Bacillati</taxon>
        <taxon>Actinomycetota</taxon>
        <taxon>Actinomycetes</taxon>
        <taxon>Micromonosporales</taxon>
        <taxon>Micromonosporaceae</taxon>
        <taxon>Micromonospora</taxon>
    </lineage>
</organism>
<name>A0A1C6RWY5_9ACTN</name>
<sequence length="753" mass="79065">MARIVKVGLDVDEGKFVKGMDRAAGAADRLEDALDDVTDSARDTATTTERAAESTEDLGDSARDAGQGLNRLRADAERLDRQIDETSRGIRDLARAIAATSDEAERADLNKQLNVERRNLRRQTNLRELLDVDSADDMGAELAEQVSMSFTQRIGPLLARAPLGPAGAAAGAVLAAGLAPTLGAAVAGAVAGGVAGGGVIGGVVLAARNPAVKAAGSELGQFIIGDLEQRASGFTPVVLDVIDDIRAGWRSLGPDLDRIFRANRFVDPLVDGALSGARKVVAGVADVMDSADPAVDALARGFDRLGDAAGDTLTLLSEDADEGASAIDSLTTAMSNLVRVSGEAVHALAQVKGATDELAASTDTAIDRGRYWLEDWMSSGGALENFNIQLDLTADGFKAGSAEAEAYRKATLGTAEAADFATLKTAGMTDAEIAAADASGRYRAQADRASEGVRGVGDAARDALPPVQTFTDFLDQSTGRAFTALEANMRMASAFRELGEAAKEGAGKGINENTEAGERNLQMLMAAAKAAKENAATIRETTGNHQMASEVIEQSRAKFLAAADAMGVEKGRAVALANSLFGIPNINRTVKADTGPARSQVSAYRQWLASVNLDKTSTVRQRIIAEQYTARGGPREFNRWGGVYEHAAEGVLREAQIAAPVSPARYAWAEPATGGEAFIPRHGNPERSLDILSRAARWYGQQIIPATASLTQSAGTTEVRVFIGDQELRGMVRVEVADHNRGLRRRVSAGAGR</sequence>
<dbReference type="STRING" id="47866.GA0074694_3124"/>
<evidence type="ECO:0000256" key="1">
    <source>
        <dbReference type="SAM" id="MobiDB-lite"/>
    </source>
</evidence>
<feature type="region of interest" description="Disordered" evidence="1">
    <location>
        <begin position="40"/>
        <end position="65"/>
    </location>
</feature>
<evidence type="ECO:0008006" key="4">
    <source>
        <dbReference type="Google" id="ProtNLM"/>
    </source>
</evidence>
<proteinExistence type="predicted"/>
<evidence type="ECO:0000313" key="2">
    <source>
        <dbReference type="EMBL" id="SCL21722.1"/>
    </source>
</evidence>
<reference evidence="3" key="1">
    <citation type="submission" date="2016-06" db="EMBL/GenBank/DDBJ databases">
        <authorList>
            <person name="Varghese N."/>
        </authorList>
    </citation>
    <scope>NUCLEOTIDE SEQUENCE [LARGE SCALE GENOMIC DNA]</scope>
    <source>
        <strain evidence="3">DSM 46123</strain>
    </source>
</reference>
<protein>
    <recommendedName>
        <fullName evidence="4">Phage-related minor tail protein</fullName>
    </recommendedName>
</protein>
<keyword evidence="3" id="KW-1185">Reference proteome</keyword>
<evidence type="ECO:0000313" key="3">
    <source>
        <dbReference type="Proteomes" id="UP000198906"/>
    </source>
</evidence>
<dbReference type="EMBL" id="FMHU01000002">
    <property type="protein sequence ID" value="SCL21722.1"/>
    <property type="molecule type" value="Genomic_DNA"/>
</dbReference>
<dbReference type="Gene3D" id="1.10.287.950">
    <property type="entry name" value="Methyl-accepting chemotaxis protein"/>
    <property type="match status" value="1"/>
</dbReference>
<dbReference type="RefSeq" id="WP_141714152.1">
    <property type="nucleotide sequence ID" value="NZ_FMHU01000002.1"/>
</dbReference>
<dbReference type="Proteomes" id="UP000198906">
    <property type="component" value="Unassembled WGS sequence"/>
</dbReference>